<evidence type="ECO:0000256" key="3">
    <source>
        <dbReference type="ARBA" id="ARBA00022603"/>
    </source>
</evidence>
<dbReference type="PROSITE" id="PS01296">
    <property type="entry name" value="RSMI"/>
    <property type="match status" value="1"/>
</dbReference>
<dbReference type="GO" id="GO:0070677">
    <property type="term" value="F:rRNA (cytosine-2'-O-)-methyltransferase activity"/>
    <property type="evidence" value="ECO:0007669"/>
    <property type="project" value="UniProtKB-UniRule"/>
</dbReference>
<dbReference type="EMBL" id="LANP01000004">
    <property type="protein sequence ID" value="KJV57114.1"/>
    <property type="molecule type" value="Genomic_DNA"/>
</dbReference>
<dbReference type="PIRSF" id="PIRSF005917">
    <property type="entry name" value="MTase_YraL"/>
    <property type="match status" value="1"/>
</dbReference>
<keyword evidence="2 6" id="KW-0698">rRNA processing</keyword>
<comment type="caution">
    <text evidence="8">The sequence shown here is derived from an EMBL/GenBank/DDBJ whole genome shotgun (WGS) entry which is preliminary data.</text>
</comment>
<dbReference type="Gene3D" id="3.30.950.10">
    <property type="entry name" value="Methyltransferase, Cobalt-precorrin-4 Transmethylase, Domain 2"/>
    <property type="match status" value="1"/>
</dbReference>
<evidence type="ECO:0000313" key="8">
    <source>
        <dbReference type="EMBL" id="KJV57114.1"/>
    </source>
</evidence>
<evidence type="ECO:0000256" key="2">
    <source>
        <dbReference type="ARBA" id="ARBA00022552"/>
    </source>
</evidence>
<dbReference type="PANTHER" id="PTHR46111:SF1">
    <property type="entry name" value="RIBOSOMAL RNA SMALL SUBUNIT METHYLTRANSFERASE I"/>
    <property type="match status" value="1"/>
</dbReference>
<dbReference type="InterPro" id="IPR018063">
    <property type="entry name" value="SAM_MeTrfase_RsmI_CS"/>
</dbReference>
<comment type="function">
    <text evidence="6">Catalyzes the 2'-O-methylation of the ribose of cytidine 1402 (C1402) in 16S rRNA.</text>
</comment>
<feature type="domain" description="Tetrapyrrole methylase" evidence="7">
    <location>
        <begin position="7"/>
        <end position="203"/>
    </location>
</feature>
<proteinExistence type="inferred from homology"/>
<keyword evidence="5 6" id="KW-0949">S-adenosyl-L-methionine</keyword>
<dbReference type="RefSeq" id="WP_045797025.1">
    <property type="nucleotide sequence ID" value="NZ_LANP01000004.1"/>
</dbReference>
<dbReference type="InterPro" id="IPR000878">
    <property type="entry name" value="4pyrrol_Mease"/>
</dbReference>
<evidence type="ECO:0000313" key="9">
    <source>
        <dbReference type="Proteomes" id="UP000033616"/>
    </source>
</evidence>
<dbReference type="Proteomes" id="UP000033616">
    <property type="component" value="Unassembled WGS sequence"/>
</dbReference>
<comment type="subcellular location">
    <subcellularLocation>
        <location evidence="6">Cytoplasm</location>
    </subcellularLocation>
</comment>
<dbReference type="AlphaFoldDB" id="A0A0F3MRA0"/>
<dbReference type="Gene3D" id="3.40.1010.10">
    <property type="entry name" value="Cobalt-precorrin-4 Transmethylase, Domain 1"/>
    <property type="match status" value="1"/>
</dbReference>
<dbReference type="STRING" id="1359168.OCHUTO_0245"/>
<dbReference type="CDD" id="cd11648">
    <property type="entry name" value="RsmI"/>
    <property type="match status" value="1"/>
</dbReference>
<dbReference type="OrthoDB" id="9809084at2"/>
<comment type="catalytic activity">
    <reaction evidence="6">
        <text>cytidine(1402) in 16S rRNA + S-adenosyl-L-methionine = 2'-O-methylcytidine(1402) in 16S rRNA + S-adenosyl-L-homocysteine + H(+)</text>
        <dbReference type="Rhea" id="RHEA:42924"/>
        <dbReference type="Rhea" id="RHEA-COMP:10285"/>
        <dbReference type="Rhea" id="RHEA-COMP:10286"/>
        <dbReference type="ChEBI" id="CHEBI:15378"/>
        <dbReference type="ChEBI" id="CHEBI:57856"/>
        <dbReference type="ChEBI" id="CHEBI:59789"/>
        <dbReference type="ChEBI" id="CHEBI:74495"/>
        <dbReference type="ChEBI" id="CHEBI:82748"/>
        <dbReference type="EC" id="2.1.1.198"/>
    </reaction>
</comment>
<keyword evidence="1 6" id="KW-0963">Cytoplasm</keyword>
<dbReference type="EC" id="2.1.1.198" evidence="6"/>
<keyword evidence="9" id="KW-1185">Reference proteome</keyword>
<dbReference type="Pfam" id="PF00590">
    <property type="entry name" value="TP_methylase"/>
    <property type="match status" value="1"/>
</dbReference>
<dbReference type="GO" id="GO:0005737">
    <property type="term" value="C:cytoplasm"/>
    <property type="evidence" value="ECO:0007669"/>
    <property type="project" value="UniProtKB-SubCell"/>
</dbReference>
<evidence type="ECO:0000256" key="5">
    <source>
        <dbReference type="ARBA" id="ARBA00022691"/>
    </source>
</evidence>
<dbReference type="InterPro" id="IPR008189">
    <property type="entry name" value="rRNA_ssu_MeTfrase_I"/>
</dbReference>
<dbReference type="InterPro" id="IPR014776">
    <property type="entry name" value="4pyrrole_Mease_sub2"/>
</dbReference>
<dbReference type="InterPro" id="IPR035996">
    <property type="entry name" value="4pyrrol_Methylase_sf"/>
</dbReference>
<accession>A0A0F3MRA0</accession>
<dbReference type="PATRIC" id="fig|1359168.3.peg.945"/>
<dbReference type="NCBIfam" id="TIGR00096">
    <property type="entry name" value="16S rRNA (cytidine(1402)-2'-O)-methyltransferase"/>
    <property type="match status" value="1"/>
</dbReference>
<dbReference type="SUPFAM" id="SSF53790">
    <property type="entry name" value="Tetrapyrrole methylase"/>
    <property type="match status" value="1"/>
</dbReference>
<dbReference type="HAMAP" id="MF_01877">
    <property type="entry name" value="16SrRNA_methyltr_I"/>
    <property type="match status" value="1"/>
</dbReference>
<evidence type="ECO:0000259" key="7">
    <source>
        <dbReference type="Pfam" id="PF00590"/>
    </source>
</evidence>
<evidence type="ECO:0000256" key="6">
    <source>
        <dbReference type="HAMAP-Rule" id="MF_01877"/>
    </source>
</evidence>
<evidence type="ECO:0000256" key="4">
    <source>
        <dbReference type="ARBA" id="ARBA00022679"/>
    </source>
</evidence>
<keyword evidence="3 6" id="KW-0489">Methyltransferase</keyword>
<gene>
    <name evidence="6" type="primary">rsmI</name>
    <name evidence="8" type="ORF">OCHUTO_0245</name>
</gene>
<dbReference type="PANTHER" id="PTHR46111">
    <property type="entry name" value="RIBOSOMAL RNA SMALL SUBUNIT METHYLTRANSFERASE I"/>
    <property type="match status" value="1"/>
</dbReference>
<protein>
    <recommendedName>
        <fullName evidence="6">Ribosomal RNA small subunit methyltransferase I</fullName>
        <ecNumber evidence="6">2.1.1.198</ecNumber>
    </recommendedName>
    <alternativeName>
        <fullName evidence="6">16S rRNA 2'-O-ribose C1402 methyltransferase</fullName>
    </alternativeName>
    <alternativeName>
        <fullName evidence="6">rRNA (cytidine-2'-O-)-methyltransferase RsmI</fullName>
    </alternativeName>
</protein>
<keyword evidence="4 6" id="KW-0808">Transferase</keyword>
<dbReference type="InterPro" id="IPR014777">
    <property type="entry name" value="4pyrrole_Mease_sub1"/>
</dbReference>
<comment type="similarity">
    <text evidence="6">Belongs to the methyltransferase superfamily. RsmI family.</text>
</comment>
<sequence>MSYKPGLYIVATPIGNFKDITIRALEILQCSSYILCEDTRKSQKLLTEYNVNKKLIIYNDHSTLETREYVKSLIINKEVVSLISDAGTPLISDPGYKLIKFLQENDCYVDIIPGACSIIAALTISAMPTDKFMFLGFLPKTTTSKEKILRTLCNSDLTIIAFETAKRLLSSLSSILKILGDTEVCIARELTKIHQEVKKMKVKAMIQYYQSNLVKGELVLLISPQFASYSNIKQSQFLIENKIRKFIKQKFTTKDIVNLIYDTSNQLHNKSDLYKLVTKIKNSLQ</sequence>
<reference evidence="8 9" key="1">
    <citation type="submission" date="2015-02" db="EMBL/GenBank/DDBJ databases">
        <title>Genome Sequencing of Rickettsiales.</title>
        <authorList>
            <person name="Daugherty S.C."/>
            <person name="Su Q."/>
            <person name="Abolude K."/>
            <person name="Beier-Sexton M."/>
            <person name="Carlyon J.A."/>
            <person name="Carter R."/>
            <person name="Day N.P."/>
            <person name="Dumler S.J."/>
            <person name="Dyachenko V."/>
            <person name="Godinez A."/>
            <person name="Kurtti T.J."/>
            <person name="Lichay M."/>
            <person name="Mullins K.E."/>
            <person name="Ott S."/>
            <person name="Pappas-Brown V."/>
            <person name="Paris D.H."/>
            <person name="Patel P."/>
            <person name="Richards A.L."/>
            <person name="Sadzewicz L."/>
            <person name="Sears K."/>
            <person name="Seidman D."/>
            <person name="Sengamalay N."/>
            <person name="Stenos J."/>
            <person name="Tallon L.J."/>
            <person name="Vincent G."/>
            <person name="Fraser C.M."/>
            <person name="Munderloh U."/>
            <person name="Dunning-Hotopp J.C."/>
        </authorList>
    </citation>
    <scope>NUCLEOTIDE SEQUENCE [LARGE SCALE GENOMIC DNA]</scope>
    <source>
        <strain evidence="8 9">Fuller</strain>
    </source>
</reference>
<evidence type="ECO:0000256" key="1">
    <source>
        <dbReference type="ARBA" id="ARBA00022490"/>
    </source>
</evidence>
<organism evidence="8 9">
    <name type="scientific">Orientia chuto str. Dubai</name>
    <dbReference type="NCBI Taxonomy" id="1359168"/>
    <lineage>
        <taxon>Bacteria</taxon>
        <taxon>Pseudomonadati</taxon>
        <taxon>Pseudomonadota</taxon>
        <taxon>Alphaproteobacteria</taxon>
        <taxon>Rickettsiales</taxon>
        <taxon>Rickettsiaceae</taxon>
        <taxon>Rickettsieae</taxon>
        <taxon>Orientia</taxon>
    </lineage>
</organism>
<name>A0A0F3MRA0_9RICK</name>